<dbReference type="GeneID" id="78773603"/>
<dbReference type="RefSeq" id="XP_053592644.1">
    <property type="nucleotide sequence ID" value="XM_053723999.1"/>
</dbReference>
<reference evidence="2 3" key="1">
    <citation type="submission" date="2019-12" db="EMBL/GenBank/DDBJ databases">
        <title>Chromosome-level assembly of the Caenorhabditis remanei genome.</title>
        <authorList>
            <person name="Teterina A.A."/>
            <person name="Willis J.H."/>
            <person name="Phillips P.C."/>
        </authorList>
    </citation>
    <scope>NUCLEOTIDE SEQUENCE [LARGE SCALE GENOMIC DNA]</scope>
    <source>
        <strain evidence="2 3">PX506</strain>
        <tissue evidence="2">Whole organism</tissue>
    </source>
</reference>
<dbReference type="InterPro" id="IPR001810">
    <property type="entry name" value="F-box_dom"/>
</dbReference>
<evidence type="ECO:0000259" key="1">
    <source>
        <dbReference type="PROSITE" id="PS50181"/>
    </source>
</evidence>
<accession>A0A6A5HTI4</accession>
<organism evidence="2 3">
    <name type="scientific">Caenorhabditis remanei</name>
    <name type="common">Caenorhabditis vulgaris</name>
    <dbReference type="NCBI Taxonomy" id="31234"/>
    <lineage>
        <taxon>Eukaryota</taxon>
        <taxon>Metazoa</taxon>
        <taxon>Ecdysozoa</taxon>
        <taxon>Nematoda</taxon>
        <taxon>Chromadorea</taxon>
        <taxon>Rhabditida</taxon>
        <taxon>Rhabditina</taxon>
        <taxon>Rhabditomorpha</taxon>
        <taxon>Rhabditoidea</taxon>
        <taxon>Rhabditidae</taxon>
        <taxon>Peloderinae</taxon>
        <taxon>Caenorhabditis</taxon>
    </lineage>
</organism>
<feature type="domain" description="F-box" evidence="1">
    <location>
        <begin position="4"/>
        <end position="50"/>
    </location>
</feature>
<evidence type="ECO:0000313" key="2">
    <source>
        <dbReference type="EMBL" id="KAF1771530.1"/>
    </source>
</evidence>
<comment type="caution">
    <text evidence="2">The sequence shown here is derived from an EMBL/GenBank/DDBJ whole genome shotgun (WGS) entry which is preliminary data.</text>
</comment>
<dbReference type="AlphaFoldDB" id="A0A6A5HTI4"/>
<sequence length="233" mass="28005">MLKGFPIQRLPQVVFREVLKLMPPVEIIALYQTSRKSGIIVRQITRYQRVKTAFTQERPPYYLFYLSGSNGMMSSLMLLKICEEMEEIPEEMVLSYEERWAIFNHTDVCEAFRKTLNFLKDIFEIDLTEMKFYKASQQEINSIIRSTGQQIDKFRMRSCGLFWEFSEEIMDCKTIEILRVPKSTEELKKFFRNWMVSNWKFKEFQLEGKFDLQTIFNELIEEMKNRVKVGREE</sequence>
<dbReference type="PANTHER" id="PTHR21503:SF8">
    <property type="entry name" value="F-BOX ASSOCIATED DOMAIN-CONTAINING PROTEIN-RELATED"/>
    <property type="match status" value="1"/>
</dbReference>
<evidence type="ECO:0000313" key="3">
    <source>
        <dbReference type="Proteomes" id="UP000483820"/>
    </source>
</evidence>
<dbReference type="CTD" id="78773603"/>
<dbReference type="EMBL" id="WUAV01000001">
    <property type="protein sequence ID" value="KAF1771530.1"/>
    <property type="molecule type" value="Genomic_DNA"/>
</dbReference>
<name>A0A6A5HTI4_CAERE</name>
<dbReference type="KEGG" id="crq:GCK72_003357"/>
<proteinExistence type="predicted"/>
<dbReference type="Proteomes" id="UP000483820">
    <property type="component" value="Chromosome I"/>
</dbReference>
<gene>
    <name evidence="2" type="ORF">GCK72_003357</name>
</gene>
<dbReference type="PROSITE" id="PS50181">
    <property type="entry name" value="FBOX"/>
    <property type="match status" value="1"/>
</dbReference>
<protein>
    <recommendedName>
        <fullName evidence="1">F-box domain-containing protein</fullName>
    </recommendedName>
</protein>
<dbReference type="PANTHER" id="PTHR21503">
    <property type="entry name" value="F-BOX-CONTAINING HYPOTHETICAL PROTEIN C.ELEGANS"/>
    <property type="match status" value="1"/>
</dbReference>